<evidence type="ECO:0000256" key="6">
    <source>
        <dbReference type="SAM" id="SignalP"/>
    </source>
</evidence>
<protein>
    <submittedName>
        <fullName evidence="9">E-selectin-like</fullName>
    </submittedName>
</protein>
<evidence type="ECO:0000256" key="3">
    <source>
        <dbReference type="ARBA" id="ARBA00022729"/>
    </source>
</evidence>
<evidence type="ECO:0000313" key="9">
    <source>
        <dbReference type="RefSeq" id="XP_035699973.1"/>
    </source>
</evidence>
<dbReference type="PANTHER" id="PTHR45785">
    <property type="entry name" value="COMPLEMENT FACTOR H-RELATED"/>
    <property type="match status" value="1"/>
</dbReference>
<evidence type="ECO:0000256" key="4">
    <source>
        <dbReference type="ARBA" id="ARBA00023157"/>
    </source>
</evidence>
<evidence type="ECO:0000256" key="2">
    <source>
        <dbReference type="ARBA" id="ARBA00022659"/>
    </source>
</evidence>
<dbReference type="OrthoDB" id="10051774at2759"/>
<dbReference type="GeneID" id="118432495"/>
<organism evidence="8 9">
    <name type="scientific">Branchiostoma floridae</name>
    <name type="common">Florida lancelet</name>
    <name type="synonym">Amphioxus</name>
    <dbReference type="NCBI Taxonomy" id="7739"/>
    <lineage>
        <taxon>Eukaryota</taxon>
        <taxon>Metazoa</taxon>
        <taxon>Chordata</taxon>
        <taxon>Cephalochordata</taxon>
        <taxon>Leptocardii</taxon>
        <taxon>Amphioxiformes</taxon>
        <taxon>Branchiostomatidae</taxon>
        <taxon>Branchiostoma</taxon>
    </lineage>
</organism>
<feature type="domain" description="Sushi" evidence="7">
    <location>
        <begin position="32"/>
        <end position="91"/>
    </location>
</feature>
<dbReference type="RefSeq" id="XP_035699973.1">
    <property type="nucleotide sequence ID" value="XM_035844080.1"/>
</dbReference>
<reference evidence="8" key="2">
    <citation type="journal article" date="2020" name="Nat. Ecol. Evol.">
        <title>Deeply conserved synteny resolves early events in vertebrate evolution.</title>
        <authorList>
            <person name="Simakov O."/>
            <person name="Marletaz F."/>
            <person name="Yue J.X."/>
            <person name="O'Connell B."/>
            <person name="Jenkins J."/>
            <person name="Brandt A."/>
            <person name="Calef R."/>
            <person name="Tung C.H."/>
            <person name="Huang T.K."/>
            <person name="Schmutz J."/>
            <person name="Satoh N."/>
            <person name="Yu J.K."/>
            <person name="Putnam N.H."/>
            <person name="Green R.E."/>
            <person name="Rokhsar D.S."/>
        </authorList>
    </citation>
    <scope>NUCLEOTIDE SEQUENCE [LARGE SCALE GENOMIC DNA]</scope>
    <source>
        <strain evidence="8">S238N-H82</strain>
    </source>
</reference>
<reference evidence="9" key="3">
    <citation type="submission" date="2025-08" db="UniProtKB">
        <authorList>
            <consortium name="RefSeq"/>
        </authorList>
    </citation>
    <scope>IDENTIFICATION</scope>
</reference>
<feature type="disulfide bond" evidence="5">
    <location>
        <begin position="62"/>
        <end position="89"/>
    </location>
</feature>
<sequence>MKSIKLALVLAVTAALLWESDAWWWSRPTVSNRCSRPVTSTGVSRSGCWWPYREGETCDFECVDGFDRVSGDANRTCESGSWSGEALVCRRTSGCSSPPYPAGASRSGCSWPYAEGEVCTYTCYSGWEQTSGNTTRTCTNGQWSGDLLVCERTSGCSGWWSWFCR</sequence>
<reference evidence="9" key="1">
    <citation type="journal article" date="2016" name="Genome Biol. Evol.">
        <title>Conserved non-coding elements in the most distant genera of cephalochordates: the Goldilocks principle.</title>
        <authorList>
            <person name="Yue J.X."/>
            <person name="Kozmikova I."/>
            <person name="Ono H."/>
            <person name="Nossa C.W."/>
            <person name="Kozmik Z."/>
            <person name="Putnam N.H."/>
            <person name="Yu J.K."/>
            <person name="Holland L.Z."/>
        </authorList>
    </citation>
    <scope>NUCLEOTIDE SEQUENCE</scope>
</reference>
<dbReference type="Gene3D" id="2.10.70.10">
    <property type="entry name" value="Complement Module, domain 1"/>
    <property type="match status" value="2"/>
</dbReference>
<dbReference type="CDD" id="cd00033">
    <property type="entry name" value="CCP"/>
    <property type="match status" value="2"/>
</dbReference>
<dbReference type="OMA" id="NGECCYY"/>
<proteinExistence type="predicted"/>
<dbReference type="InterPro" id="IPR000436">
    <property type="entry name" value="Sushi_SCR_CCP_dom"/>
</dbReference>
<feature type="signal peptide" evidence="6">
    <location>
        <begin position="1"/>
        <end position="22"/>
    </location>
</feature>
<dbReference type="PROSITE" id="PS50923">
    <property type="entry name" value="SUSHI"/>
    <property type="match status" value="2"/>
</dbReference>
<evidence type="ECO:0000256" key="1">
    <source>
        <dbReference type="ARBA" id="ARBA00004328"/>
    </source>
</evidence>
<feature type="domain" description="Sushi" evidence="7">
    <location>
        <begin position="93"/>
        <end position="152"/>
    </location>
</feature>
<dbReference type="InterPro" id="IPR051503">
    <property type="entry name" value="ComplSys_Reg/VirEntry_Med"/>
</dbReference>
<dbReference type="KEGG" id="bfo:118432495"/>
<keyword evidence="8" id="KW-1185">Reference proteome</keyword>
<dbReference type="SMART" id="SM00032">
    <property type="entry name" value="CCP"/>
    <property type="match status" value="2"/>
</dbReference>
<evidence type="ECO:0000313" key="8">
    <source>
        <dbReference type="Proteomes" id="UP000001554"/>
    </source>
</evidence>
<comment type="subcellular location">
    <subcellularLocation>
        <location evidence="1">Virion</location>
    </subcellularLocation>
</comment>
<name>A0A9J7MEV3_BRAFL</name>
<feature type="disulfide bond" evidence="5">
    <location>
        <begin position="95"/>
        <end position="138"/>
    </location>
</feature>
<keyword evidence="3 6" id="KW-0732">Signal</keyword>
<dbReference type="Pfam" id="PF00084">
    <property type="entry name" value="Sushi"/>
    <property type="match status" value="2"/>
</dbReference>
<dbReference type="Proteomes" id="UP000001554">
    <property type="component" value="Chromosome 15"/>
</dbReference>
<dbReference type="SUPFAM" id="SSF57535">
    <property type="entry name" value="Complement control module/SCR domain"/>
    <property type="match status" value="2"/>
</dbReference>
<feature type="disulfide bond" evidence="5">
    <location>
        <begin position="123"/>
        <end position="150"/>
    </location>
</feature>
<dbReference type="InterPro" id="IPR035976">
    <property type="entry name" value="Sushi/SCR/CCP_sf"/>
</dbReference>
<evidence type="ECO:0000259" key="7">
    <source>
        <dbReference type="PROSITE" id="PS50923"/>
    </source>
</evidence>
<dbReference type="AlphaFoldDB" id="A0A9J7MEV3"/>
<gene>
    <name evidence="9" type="primary">LOC118432495</name>
</gene>
<feature type="disulfide bond" evidence="5">
    <location>
        <begin position="34"/>
        <end position="77"/>
    </location>
</feature>
<dbReference type="PANTHER" id="PTHR45785:SF2">
    <property type="entry name" value="COMPLEMENT FACTOR H-RELATED"/>
    <property type="match status" value="1"/>
</dbReference>
<accession>A0A9J7MEV3</accession>
<feature type="chain" id="PRO_5039924599" evidence="6">
    <location>
        <begin position="23"/>
        <end position="165"/>
    </location>
</feature>
<keyword evidence="2 5" id="KW-0768">Sushi</keyword>
<evidence type="ECO:0000256" key="5">
    <source>
        <dbReference type="PROSITE-ProRule" id="PRU00302"/>
    </source>
</evidence>
<keyword evidence="4 5" id="KW-1015">Disulfide bond</keyword>